<dbReference type="EMBL" id="BMHK01000001">
    <property type="protein sequence ID" value="GGB88016.1"/>
    <property type="molecule type" value="Genomic_DNA"/>
</dbReference>
<reference evidence="2" key="1">
    <citation type="journal article" date="2014" name="Int. J. Syst. Evol. Microbiol.">
        <title>Complete genome sequence of Corynebacterium casei LMG S-19264T (=DSM 44701T), isolated from a smear-ripened cheese.</title>
        <authorList>
            <consortium name="US DOE Joint Genome Institute (JGI-PGF)"/>
            <person name="Walter F."/>
            <person name="Albersmeier A."/>
            <person name="Kalinowski J."/>
            <person name="Ruckert C."/>
        </authorList>
    </citation>
    <scope>NUCLEOTIDE SEQUENCE</scope>
    <source>
        <strain evidence="2">CGMCC 1.15095</strain>
    </source>
</reference>
<name>A0A916X4E7_9SPHN</name>
<reference evidence="2" key="2">
    <citation type="submission" date="2020-09" db="EMBL/GenBank/DDBJ databases">
        <authorList>
            <person name="Sun Q."/>
            <person name="Zhou Y."/>
        </authorList>
    </citation>
    <scope>NUCLEOTIDE SEQUENCE</scope>
    <source>
        <strain evidence="2">CGMCC 1.15095</strain>
    </source>
</reference>
<dbReference type="AlphaFoldDB" id="A0A916X4E7"/>
<keyword evidence="3" id="KW-1185">Reference proteome</keyword>
<comment type="caution">
    <text evidence="2">The sequence shown here is derived from an EMBL/GenBank/DDBJ whole genome shotgun (WGS) entry which is preliminary data.</text>
</comment>
<feature type="compositionally biased region" description="Basic and acidic residues" evidence="1">
    <location>
        <begin position="1"/>
        <end position="19"/>
    </location>
</feature>
<gene>
    <name evidence="2" type="ORF">GCM10011494_02940</name>
</gene>
<dbReference type="Proteomes" id="UP000608154">
    <property type="component" value="Unassembled WGS sequence"/>
</dbReference>
<sequence>MLCEQAEKSSREISSEHRHQPPTRPPFNLRNLGCLLSIVKASSEPAADFAKIAARKANARYNPIFSPTWYATWDGFDPVAGIPALAARLAALDKPAKQTNLALRFGVALLGGRQQEGRARLAYRTVEHMKALYLLILRVDPGLEWALWVGRTDDCTRPTVRISKSACNAGAIHRRPIQAIGYPTAVSTVRG</sequence>
<proteinExistence type="predicted"/>
<evidence type="ECO:0000313" key="2">
    <source>
        <dbReference type="EMBL" id="GGB88016.1"/>
    </source>
</evidence>
<feature type="region of interest" description="Disordered" evidence="1">
    <location>
        <begin position="1"/>
        <end position="26"/>
    </location>
</feature>
<accession>A0A916X4E7</accession>
<evidence type="ECO:0000256" key="1">
    <source>
        <dbReference type="SAM" id="MobiDB-lite"/>
    </source>
</evidence>
<protein>
    <submittedName>
        <fullName evidence="2">Uncharacterized protein</fullName>
    </submittedName>
</protein>
<organism evidence="2 3">
    <name type="scientific">Novosphingobium endophyticum</name>
    <dbReference type="NCBI Taxonomy" id="1955250"/>
    <lineage>
        <taxon>Bacteria</taxon>
        <taxon>Pseudomonadati</taxon>
        <taxon>Pseudomonadota</taxon>
        <taxon>Alphaproteobacteria</taxon>
        <taxon>Sphingomonadales</taxon>
        <taxon>Sphingomonadaceae</taxon>
        <taxon>Novosphingobium</taxon>
    </lineage>
</organism>
<dbReference type="RefSeq" id="WP_188767504.1">
    <property type="nucleotide sequence ID" value="NZ_BMHK01000001.1"/>
</dbReference>
<evidence type="ECO:0000313" key="3">
    <source>
        <dbReference type="Proteomes" id="UP000608154"/>
    </source>
</evidence>